<dbReference type="Pfam" id="PF00271">
    <property type="entry name" value="Helicase_C"/>
    <property type="match status" value="1"/>
</dbReference>
<evidence type="ECO:0000313" key="15">
    <source>
        <dbReference type="Proteomes" id="UP000250140"/>
    </source>
</evidence>
<feature type="domain" description="Helicase C-terminal" evidence="13">
    <location>
        <begin position="359"/>
        <end position="541"/>
    </location>
</feature>
<keyword evidence="10" id="KW-0496">Mitochondrion</keyword>
<evidence type="ECO:0000256" key="1">
    <source>
        <dbReference type="ARBA" id="ARBA00001936"/>
    </source>
</evidence>
<dbReference type="InterPro" id="IPR041082">
    <property type="entry name" value="Suv3_C_1"/>
</dbReference>
<dbReference type="InterPro" id="IPR044774">
    <property type="entry name" value="Suv3_DEXQc"/>
</dbReference>
<dbReference type="InterPro" id="IPR055206">
    <property type="entry name" value="DEXQc_SUV3"/>
</dbReference>
<dbReference type="SMART" id="SM00490">
    <property type="entry name" value="HELICc"/>
    <property type="match status" value="1"/>
</dbReference>
<keyword evidence="7" id="KW-0347">Helicase</keyword>
<dbReference type="AlphaFoldDB" id="A0A8E2EYD7"/>
<dbReference type="Proteomes" id="UP000250140">
    <property type="component" value="Unassembled WGS sequence"/>
</dbReference>
<evidence type="ECO:0000256" key="11">
    <source>
        <dbReference type="ARBA" id="ARBA00047984"/>
    </source>
</evidence>
<dbReference type="GO" id="GO:0005524">
    <property type="term" value="F:ATP binding"/>
    <property type="evidence" value="ECO:0007669"/>
    <property type="project" value="UniProtKB-KW"/>
</dbReference>
<protein>
    <recommendedName>
        <fullName evidence="4">RNA helicase</fullName>
        <ecNumber evidence="4">3.6.4.13</ecNumber>
    </recommendedName>
</protein>
<keyword evidence="5" id="KW-0547">Nucleotide-binding</keyword>
<dbReference type="Gene3D" id="1.20.58.1080">
    <property type="match status" value="1"/>
</dbReference>
<evidence type="ECO:0000256" key="6">
    <source>
        <dbReference type="ARBA" id="ARBA00022801"/>
    </source>
</evidence>
<dbReference type="Pfam" id="PF22527">
    <property type="entry name" value="DEXQc_Suv3"/>
    <property type="match status" value="1"/>
</dbReference>
<evidence type="ECO:0000256" key="10">
    <source>
        <dbReference type="ARBA" id="ARBA00023128"/>
    </source>
</evidence>
<evidence type="ECO:0000256" key="7">
    <source>
        <dbReference type="ARBA" id="ARBA00022806"/>
    </source>
</evidence>
<dbReference type="FunFam" id="3.40.50.300:FF:000269">
    <property type="entry name" value="ATP-dependent RNA helicase SUPV3L1, mitochondrial"/>
    <property type="match status" value="1"/>
</dbReference>
<feature type="region of interest" description="Disordered" evidence="12">
    <location>
        <begin position="471"/>
        <end position="561"/>
    </location>
</feature>
<dbReference type="Gene3D" id="3.40.50.300">
    <property type="entry name" value="P-loop containing nucleotide triphosphate hydrolases"/>
    <property type="match status" value="2"/>
</dbReference>
<evidence type="ECO:0000256" key="3">
    <source>
        <dbReference type="ARBA" id="ARBA00004173"/>
    </source>
</evidence>
<dbReference type="GO" id="GO:0003724">
    <property type="term" value="F:RNA helicase activity"/>
    <property type="evidence" value="ECO:0007669"/>
    <property type="project" value="UniProtKB-EC"/>
</dbReference>
<gene>
    <name evidence="14" type="ORF">AOQ84DRAFT_389794</name>
</gene>
<dbReference type="EMBL" id="KV749934">
    <property type="protein sequence ID" value="OCL07026.1"/>
    <property type="molecule type" value="Genomic_DNA"/>
</dbReference>
<keyword evidence="9" id="KW-0809">Transit peptide</keyword>
<evidence type="ECO:0000256" key="8">
    <source>
        <dbReference type="ARBA" id="ARBA00022840"/>
    </source>
</evidence>
<feature type="compositionally biased region" description="Acidic residues" evidence="12">
    <location>
        <begin position="507"/>
        <end position="520"/>
    </location>
</feature>
<dbReference type="Pfam" id="PF18147">
    <property type="entry name" value="Suv3_C_1"/>
    <property type="match status" value="1"/>
</dbReference>
<keyword evidence="8" id="KW-0067">ATP-binding</keyword>
<dbReference type="InterPro" id="IPR050699">
    <property type="entry name" value="RNA-DNA_Helicase"/>
</dbReference>
<accession>A0A8E2EYD7</accession>
<sequence length="936" mass="105540">MQTQAKRPSLCIFCAFASKSSRPISRIQIANRTVLSRSRKSLKISREFVLRPQSAQDEEDHFRTLRVGGAKTKGNISLAAHHLGMFKTLVIKKLLPYVKIKLTERQLLESLNLNDKAFKEHWASFERIIQNTRVSDGDFTPQFEALQRVYQEKGEVGVMHELKYGFYGHVAGVKFTAAEIKNQKALADLRYPTEWYPATRQVSRTIHLHVGPTNSGKTYHALKRLENATSGVYAGPLRLLANEVFTRMNAKGKQCALITGEERKYPNPENTTMVSCTVEMAPINAPLEVAVIDEIQMINSPDRGWAWTQAFLGIQAKEMHLCGEERTVPLIRELTAIMGDKLEIHRYQRLSPLKMMDKSLEGDLSKLQKGDCIVSFSVMGIHALREKIERQTKRKVAIIYGSLPPETRAQQAKLFNDPENDYDFLVASDAIGMGLNLSIKRIIFETCMKNNGQEIVPLQVSEIKQIAGRAGRYRTAEQSVKEGTRSVDFRTKTPTEISPSLGFDGVADIDDNAPMEEVLPDEQSTKNTTDDEEKPKEGSATASLTEQSNTTHATISSSAQSKSTEEGIVGYVTTLEKIDFNRVARAVNGEAEIIKTAGLFPPAQIIRRFATYFPPGTPFSYILLRLNEISRLHPRFHVCGLKDQLVIADTIQPVKGLSTYDRIIFCSSPAPMRDPETRKLVRTLAEFVGKQKNGGLLDIPGFDLELLDQDVMLDRNYLAKLESLHRGIVLYLWLSYHFSGVFTTRGMANHVKGLVEERIAAMLSKISYSENYYENLKKKRQKALIDNLMQEIIAEEDVENDEGEEKKLKNRERAIAVNGGGQPADILPAGVQEIQDILSDTRSFREDDRDLRDDYNEYNMPELELWESRRPRRGHKPRSSKFGPFDSIDEIDRMVTRIITNTETLRNKAFSLGTKMNLEGIGLNSGSAAEVMRQSI</sequence>
<evidence type="ECO:0000256" key="2">
    <source>
        <dbReference type="ARBA" id="ARBA00001946"/>
    </source>
</evidence>
<dbReference type="CDD" id="cd17913">
    <property type="entry name" value="DEXQc_Suv3"/>
    <property type="match status" value="1"/>
</dbReference>
<evidence type="ECO:0000256" key="5">
    <source>
        <dbReference type="ARBA" id="ARBA00022741"/>
    </source>
</evidence>
<dbReference type="Gene3D" id="1.20.272.40">
    <property type="match status" value="1"/>
</dbReference>
<comment type="cofactor">
    <cofactor evidence="1">
        <name>Mn(2+)</name>
        <dbReference type="ChEBI" id="CHEBI:29035"/>
    </cofactor>
</comment>
<dbReference type="OrthoDB" id="6692397at2759"/>
<dbReference type="Pfam" id="PF12513">
    <property type="entry name" value="SUV3_C"/>
    <property type="match status" value="1"/>
</dbReference>
<dbReference type="EC" id="3.6.4.13" evidence="4"/>
<dbReference type="InterPro" id="IPR001650">
    <property type="entry name" value="Helicase_C-like"/>
</dbReference>
<comment type="cofactor">
    <cofactor evidence="2">
        <name>Mg(2+)</name>
        <dbReference type="ChEBI" id="CHEBI:18420"/>
    </cofactor>
</comment>
<keyword evidence="15" id="KW-1185">Reference proteome</keyword>
<dbReference type="FunFam" id="1.20.272.40:FF:000002">
    <property type="entry name" value="ATP-dependent RNA helicase SUV3, mitochondrial"/>
    <property type="match status" value="1"/>
</dbReference>
<name>A0A8E2EYD7_9PEZI</name>
<dbReference type="CDD" id="cd18805">
    <property type="entry name" value="SF2_C_suv3"/>
    <property type="match status" value="1"/>
</dbReference>
<dbReference type="InterPro" id="IPR027417">
    <property type="entry name" value="P-loop_NTPase"/>
</dbReference>
<proteinExistence type="predicted"/>
<evidence type="ECO:0000256" key="12">
    <source>
        <dbReference type="SAM" id="MobiDB-lite"/>
    </source>
</evidence>
<dbReference type="SUPFAM" id="SSF52540">
    <property type="entry name" value="P-loop containing nucleoside triphosphate hydrolases"/>
    <property type="match status" value="1"/>
</dbReference>
<comment type="subcellular location">
    <subcellularLocation>
        <location evidence="3">Mitochondrion</location>
    </subcellularLocation>
</comment>
<dbReference type="PANTHER" id="PTHR12131:SF1">
    <property type="entry name" value="ATP-DEPENDENT RNA HELICASE SUPV3L1, MITOCHONDRIAL-RELATED"/>
    <property type="match status" value="1"/>
</dbReference>
<feature type="compositionally biased region" description="Basic and acidic residues" evidence="12">
    <location>
        <begin position="479"/>
        <end position="493"/>
    </location>
</feature>
<evidence type="ECO:0000256" key="4">
    <source>
        <dbReference type="ARBA" id="ARBA00012552"/>
    </source>
</evidence>
<feature type="compositionally biased region" description="Polar residues" evidence="12">
    <location>
        <begin position="540"/>
        <end position="561"/>
    </location>
</feature>
<evidence type="ECO:0000256" key="9">
    <source>
        <dbReference type="ARBA" id="ARBA00022946"/>
    </source>
</evidence>
<dbReference type="InterPro" id="IPR022192">
    <property type="entry name" value="SUV3_C"/>
</dbReference>
<dbReference type="GO" id="GO:0016787">
    <property type="term" value="F:hydrolase activity"/>
    <property type="evidence" value="ECO:0007669"/>
    <property type="project" value="UniProtKB-KW"/>
</dbReference>
<dbReference type="PROSITE" id="PS51194">
    <property type="entry name" value="HELICASE_CTER"/>
    <property type="match status" value="1"/>
</dbReference>
<evidence type="ECO:0000313" key="14">
    <source>
        <dbReference type="EMBL" id="OCL07026.1"/>
    </source>
</evidence>
<comment type="catalytic activity">
    <reaction evidence="11">
        <text>ATP + H2O = ADP + phosphate + H(+)</text>
        <dbReference type="Rhea" id="RHEA:13065"/>
        <dbReference type="ChEBI" id="CHEBI:15377"/>
        <dbReference type="ChEBI" id="CHEBI:15378"/>
        <dbReference type="ChEBI" id="CHEBI:30616"/>
        <dbReference type="ChEBI" id="CHEBI:43474"/>
        <dbReference type="ChEBI" id="CHEBI:456216"/>
        <dbReference type="EC" id="3.6.4.13"/>
    </reaction>
</comment>
<dbReference type="PANTHER" id="PTHR12131">
    <property type="entry name" value="ATP-DEPENDENT RNA AND DNA HELICASE"/>
    <property type="match status" value="1"/>
</dbReference>
<evidence type="ECO:0000259" key="13">
    <source>
        <dbReference type="PROSITE" id="PS51194"/>
    </source>
</evidence>
<organism evidence="14 15">
    <name type="scientific">Glonium stellatum</name>
    <dbReference type="NCBI Taxonomy" id="574774"/>
    <lineage>
        <taxon>Eukaryota</taxon>
        <taxon>Fungi</taxon>
        <taxon>Dikarya</taxon>
        <taxon>Ascomycota</taxon>
        <taxon>Pezizomycotina</taxon>
        <taxon>Dothideomycetes</taxon>
        <taxon>Pleosporomycetidae</taxon>
        <taxon>Gloniales</taxon>
        <taxon>Gloniaceae</taxon>
        <taxon>Glonium</taxon>
    </lineage>
</organism>
<dbReference type="GO" id="GO:0000965">
    <property type="term" value="P:mitochondrial RNA 3'-end processing"/>
    <property type="evidence" value="ECO:0007669"/>
    <property type="project" value="TreeGrafter"/>
</dbReference>
<keyword evidence="6" id="KW-0378">Hydrolase</keyword>
<dbReference type="FunFam" id="3.40.50.300:FF:000957">
    <property type="entry name" value="ATP-dependent RNA helicase SUV3L, mitochondrial"/>
    <property type="match status" value="1"/>
</dbReference>
<dbReference type="GO" id="GO:0045025">
    <property type="term" value="C:mitochondrial degradosome"/>
    <property type="evidence" value="ECO:0007669"/>
    <property type="project" value="TreeGrafter"/>
</dbReference>
<reference evidence="14 15" key="1">
    <citation type="journal article" date="2016" name="Nat. Commun.">
        <title>Ectomycorrhizal ecology is imprinted in the genome of the dominant symbiotic fungus Cenococcum geophilum.</title>
        <authorList>
            <consortium name="DOE Joint Genome Institute"/>
            <person name="Peter M."/>
            <person name="Kohler A."/>
            <person name="Ohm R.A."/>
            <person name="Kuo A."/>
            <person name="Krutzmann J."/>
            <person name="Morin E."/>
            <person name="Arend M."/>
            <person name="Barry K.W."/>
            <person name="Binder M."/>
            <person name="Choi C."/>
            <person name="Clum A."/>
            <person name="Copeland A."/>
            <person name="Grisel N."/>
            <person name="Haridas S."/>
            <person name="Kipfer T."/>
            <person name="LaButti K."/>
            <person name="Lindquist E."/>
            <person name="Lipzen A."/>
            <person name="Maire R."/>
            <person name="Meier B."/>
            <person name="Mihaltcheva S."/>
            <person name="Molinier V."/>
            <person name="Murat C."/>
            <person name="Poggeler S."/>
            <person name="Quandt C.A."/>
            <person name="Sperisen C."/>
            <person name="Tritt A."/>
            <person name="Tisserant E."/>
            <person name="Crous P.W."/>
            <person name="Henrissat B."/>
            <person name="Nehls U."/>
            <person name="Egli S."/>
            <person name="Spatafora J.W."/>
            <person name="Grigoriev I.V."/>
            <person name="Martin F.M."/>
        </authorList>
    </citation>
    <scope>NUCLEOTIDE SEQUENCE [LARGE SCALE GENOMIC DNA]</scope>
    <source>
        <strain evidence="14 15">CBS 207.34</strain>
    </source>
</reference>